<dbReference type="Gene3D" id="3.40.50.10260">
    <property type="entry name" value="YjeF N-terminal domain"/>
    <property type="match status" value="1"/>
</dbReference>
<sequence length="517" mass="54688">MYLYTAQEMRDLDRYTIETVGVPGSVLMENAGQAVTRLLHERDPGPAKAVVLAGTGNNGGDGFVIARLLASAGWQVRLWQVGQEEKMSPETRIFRDACQRSAPEPHRWEPQRIPDLTADLRRSDWVIDALLGTGVRGELREPFRTVIALINREAWGRVLAVDIPSGVETDSGAVAGEAAVRADWTVTLAGPKWGHYLLPGAEFCGELTVAEIGIPASVVRLRSPLARLNGPDGWEKHLAPRSPWSHKGTHGHLLVVGGSRGMLGAAALSAMAAYRTGVGMVTVGVPQSQETAMASQVTESLVWGWPDQGNGGFADAFPAGWEERKHRFSAVAVGPGLGPVPNSDWLRRFLSLDCPVVLDADALNALSRDPAILREAAAPVVLTPHPGEMARLTGSTVSEVEGNRPGVARDWAREYGVFVVLKGTHTLIASPGGSCVVEGNASPSLAKAGSGDVLTGVTGAWLARGVPPAEAAALSVHLHGLAGRLAVTDVSDSVIATDVIRAIGPALHRLIPSRSRA</sequence>
<comment type="similarity">
    <text evidence="3 19">In the N-terminal section; belongs to the NnrE/AIBP family.</text>
</comment>
<evidence type="ECO:0000256" key="17">
    <source>
        <dbReference type="HAMAP-Rule" id="MF_01965"/>
    </source>
</evidence>
<dbReference type="InterPro" id="IPR000631">
    <property type="entry name" value="CARKD"/>
</dbReference>
<evidence type="ECO:0000256" key="1">
    <source>
        <dbReference type="ARBA" id="ARBA00000013"/>
    </source>
</evidence>
<dbReference type="RefSeq" id="WP_309868674.1">
    <property type="nucleotide sequence ID" value="NZ_JAVDQG010000010.1"/>
</dbReference>
<comment type="subunit">
    <text evidence="17">Homotetramer.</text>
</comment>
<accession>A0ABU1IS00</accession>
<dbReference type="HAMAP" id="MF_01965">
    <property type="entry name" value="NADHX_dehydratase"/>
    <property type="match status" value="1"/>
</dbReference>
<feature type="domain" description="YjeF C-terminal" evidence="20">
    <location>
        <begin position="230"/>
        <end position="510"/>
    </location>
</feature>
<keyword evidence="23" id="KW-1185">Reference proteome</keyword>
<evidence type="ECO:0000256" key="13">
    <source>
        <dbReference type="ARBA" id="ARBA00023268"/>
    </source>
</evidence>
<feature type="binding site" evidence="17">
    <location>
        <position position="385"/>
    </location>
    <ligand>
        <name>(6S)-NADPHX</name>
        <dbReference type="ChEBI" id="CHEBI:64076"/>
    </ligand>
</feature>
<evidence type="ECO:0000259" key="21">
    <source>
        <dbReference type="PROSITE" id="PS51385"/>
    </source>
</evidence>
<dbReference type="SUPFAM" id="SSF64153">
    <property type="entry name" value="YjeF N-terminal domain-like"/>
    <property type="match status" value="1"/>
</dbReference>
<dbReference type="CDD" id="cd01171">
    <property type="entry name" value="YXKO-related"/>
    <property type="match status" value="1"/>
</dbReference>
<keyword evidence="8 17" id="KW-0521">NADP</keyword>
<evidence type="ECO:0000256" key="14">
    <source>
        <dbReference type="ARBA" id="ARBA00025153"/>
    </source>
</evidence>
<dbReference type="Gene3D" id="3.40.1190.20">
    <property type="match status" value="1"/>
</dbReference>
<dbReference type="EMBL" id="JAVDQG010000010">
    <property type="protein sequence ID" value="MDR6227576.1"/>
    <property type="molecule type" value="Genomic_DNA"/>
</dbReference>
<keyword evidence="5 18" id="KW-0479">Metal-binding</keyword>
<dbReference type="PROSITE" id="PS51383">
    <property type="entry name" value="YJEF_C_3"/>
    <property type="match status" value="1"/>
</dbReference>
<dbReference type="GO" id="GO:0052856">
    <property type="term" value="F:NAD(P)HX epimerase activity"/>
    <property type="evidence" value="ECO:0007669"/>
    <property type="project" value="UniProtKB-EC"/>
</dbReference>
<dbReference type="Proteomes" id="UP001185012">
    <property type="component" value="Unassembled WGS sequence"/>
</dbReference>
<feature type="binding site" evidence="18">
    <location>
        <begin position="132"/>
        <end position="138"/>
    </location>
    <ligand>
        <name>(6S)-NADPHX</name>
        <dbReference type="ChEBI" id="CHEBI:64076"/>
    </ligand>
</feature>
<comment type="cofactor">
    <cofactor evidence="18 19">
        <name>K(+)</name>
        <dbReference type="ChEBI" id="CHEBI:29103"/>
    </cofactor>
    <text evidence="18 19">Binds 1 potassium ion per subunit.</text>
</comment>
<feature type="binding site" evidence="18">
    <location>
        <position position="162"/>
    </location>
    <ligand>
        <name>(6S)-NADPHX</name>
        <dbReference type="ChEBI" id="CHEBI:64076"/>
    </ligand>
</feature>
<evidence type="ECO:0000259" key="20">
    <source>
        <dbReference type="PROSITE" id="PS51383"/>
    </source>
</evidence>
<evidence type="ECO:0000256" key="11">
    <source>
        <dbReference type="ARBA" id="ARBA00023235"/>
    </source>
</evidence>
<reference evidence="22 23" key="1">
    <citation type="submission" date="2023-07" db="EMBL/GenBank/DDBJ databases">
        <title>Genomic Encyclopedia of Type Strains, Phase IV (KMG-IV): sequencing the most valuable type-strain genomes for metagenomic binning, comparative biology and taxonomic classification.</title>
        <authorList>
            <person name="Goeker M."/>
        </authorList>
    </citation>
    <scope>NUCLEOTIDE SEQUENCE [LARGE SCALE GENOMIC DNA]</scope>
    <source>
        <strain evidence="22 23">DSM 45903</strain>
    </source>
</reference>
<dbReference type="InterPro" id="IPR029056">
    <property type="entry name" value="Ribokinase-like"/>
</dbReference>
<evidence type="ECO:0000256" key="7">
    <source>
        <dbReference type="ARBA" id="ARBA00022840"/>
    </source>
</evidence>
<feature type="binding site" evidence="17">
    <location>
        <position position="265"/>
    </location>
    <ligand>
        <name>(6S)-NADPHX</name>
        <dbReference type="ChEBI" id="CHEBI:64076"/>
    </ligand>
</feature>
<proteinExistence type="inferred from homology"/>
<dbReference type="InterPro" id="IPR036652">
    <property type="entry name" value="YjeF_N_dom_sf"/>
</dbReference>
<keyword evidence="6 17" id="KW-0547">Nucleotide-binding</keyword>
<comment type="function">
    <text evidence="14 19">Bifunctional enzyme that catalyzes the epimerization of the S- and R-forms of NAD(P)HX and the dehydration of the S-form of NAD(P)HX at the expense of ADP, which is converted to AMP. This allows the repair of both epimers of NAD(P)HX, a damaged form of NAD(P)H that is a result of enzymatic or heat-dependent hydration.</text>
</comment>
<comment type="function">
    <text evidence="18">Catalyzes the epimerization of the S- and R-forms of NAD(P)HX, a damaged form of NAD(P)H that is a result of enzymatic or heat-dependent hydration. This is a prerequisite for the S-specific NAD(P)H-hydrate dehydratase to allow the repair of both epimers of NAD(P)HX.</text>
</comment>
<keyword evidence="10 17" id="KW-0520">NAD</keyword>
<protein>
    <recommendedName>
        <fullName evidence="19">Bifunctional NAD(P)H-hydrate repair enzyme</fullName>
    </recommendedName>
    <alternativeName>
        <fullName evidence="19">Nicotinamide nucleotide repair protein</fullName>
    </alternativeName>
    <domain>
        <recommendedName>
            <fullName evidence="19">ADP-dependent (S)-NAD(P)H-hydrate dehydratase</fullName>
            <ecNumber evidence="19">4.2.1.136</ecNumber>
        </recommendedName>
        <alternativeName>
            <fullName evidence="19">ADP-dependent NAD(P)HX dehydratase</fullName>
        </alternativeName>
    </domain>
    <domain>
        <recommendedName>
            <fullName evidence="19">NAD(P)H-hydrate epimerase</fullName>
            <ecNumber evidence="19">5.1.99.6</ecNumber>
        </recommendedName>
    </domain>
</protein>
<dbReference type="EC" id="4.2.1.136" evidence="19"/>
<gene>
    <name evidence="17" type="primary">nnrD</name>
    <name evidence="18" type="synonym">nnrE</name>
    <name evidence="22" type="ORF">JOE21_003599</name>
</gene>
<evidence type="ECO:0000256" key="6">
    <source>
        <dbReference type="ARBA" id="ARBA00022741"/>
    </source>
</evidence>
<evidence type="ECO:0000256" key="16">
    <source>
        <dbReference type="ARBA" id="ARBA00049209"/>
    </source>
</evidence>
<keyword evidence="12 17" id="KW-0456">Lyase</keyword>
<evidence type="ECO:0000256" key="19">
    <source>
        <dbReference type="PIRNR" id="PIRNR017184"/>
    </source>
</evidence>
<comment type="cofactor">
    <cofactor evidence="17">
        <name>Mg(2+)</name>
        <dbReference type="ChEBI" id="CHEBI:18420"/>
    </cofactor>
</comment>
<dbReference type="NCBIfam" id="TIGR00196">
    <property type="entry name" value="yjeF_cterm"/>
    <property type="match status" value="1"/>
</dbReference>
<dbReference type="SUPFAM" id="SSF53613">
    <property type="entry name" value="Ribokinase-like"/>
    <property type="match status" value="1"/>
</dbReference>
<dbReference type="PROSITE" id="PS51385">
    <property type="entry name" value="YJEF_N"/>
    <property type="match status" value="1"/>
</dbReference>
<comment type="catalytic activity">
    <reaction evidence="1 18 19">
        <text>(6R)-NADHX = (6S)-NADHX</text>
        <dbReference type="Rhea" id="RHEA:32215"/>
        <dbReference type="ChEBI" id="CHEBI:64074"/>
        <dbReference type="ChEBI" id="CHEBI:64075"/>
        <dbReference type="EC" id="5.1.99.6"/>
    </reaction>
</comment>
<feature type="binding site" evidence="18">
    <location>
        <position position="165"/>
    </location>
    <ligand>
        <name>K(+)</name>
        <dbReference type="ChEBI" id="CHEBI:29103"/>
    </ligand>
</feature>
<evidence type="ECO:0000256" key="3">
    <source>
        <dbReference type="ARBA" id="ARBA00006001"/>
    </source>
</evidence>
<keyword evidence="11 18" id="KW-0413">Isomerase</keyword>
<evidence type="ECO:0000256" key="8">
    <source>
        <dbReference type="ARBA" id="ARBA00022857"/>
    </source>
</evidence>
<evidence type="ECO:0000313" key="22">
    <source>
        <dbReference type="EMBL" id="MDR6227576.1"/>
    </source>
</evidence>
<evidence type="ECO:0000256" key="15">
    <source>
        <dbReference type="ARBA" id="ARBA00048238"/>
    </source>
</evidence>
<evidence type="ECO:0000313" key="23">
    <source>
        <dbReference type="Proteomes" id="UP001185012"/>
    </source>
</evidence>
<name>A0ABU1IS00_9BACL</name>
<feature type="domain" description="YjeF N-terminal" evidence="21">
    <location>
        <begin position="9"/>
        <end position="220"/>
    </location>
</feature>
<comment type="catalytic activity">
    <reaction evidence="2 18 19">
        <text>(6R)-NADPHX = (6S)-NADPHX</text>
        <dbReference type="Rhea" id="RHEA:32227"/>
        <dbReference type="ChEBI" id="CHEBI:64076"/>
        <dbReference type="ChEBI" id="CHEBI:64077"/>
        <dbReference type="EC" id="5.1.99.6"/>
    </reaction>
</comment>
<dbReference type="Pfam" id="PF03853">
    <property type="entry name" value="YjeF_N"/>
    <property type="match status" value="1"/>
</dbReference>
<comment type="similarity">
    <text evidence="17">Belongs to the NnrD/CARKD family.</text>
</comment>
<comment type="similarity">
    <text evidence="4 19">In the C-terminal section; belongs to the NnrD/CARKD family.</text>
</comment>
<evidence type="ECO:0000256" key="4">
    <source>
        <dbReference type="ARBA" id="ARBA00009524"/>
    </source>
</evidence>
<dbReference type="Pfam" id="PF01256">
    <property type="entry name" value="Carb_kinase"/>
    <property type="match status" value="1"/>
</dbReference>
<evidence type="ECO:0000256" key="12">
    <source>
        <dbReference type="ARBA" id="ARBA00023239"/>
    </source>
</evidence>
<comment type="caution">
    <text evidence="18">Lacks conserved residue(s) required for the propagation of feature annotation.</text>
</comment>
<keyword evidence="7 17" id="KW-0067">ATP-binding</keyword>
<dbReference type="EC" id="5.1.99.6" evidence="19"/>
<evidence type="ECO:0000256" key="10">
    <source>
        <dbReference type="ARBA" id="ARBA00023027"/>
    </source>
</evidence>
<evidence type="ECO:0000256" key="18">
    <source>
        <dbReference type="HAMAP-Rule" id="MF_01966"/>
    </source>
</evidence>
<comment type="catalytic activity">
    <reaction evidence="15 17 19">
        <text>(6S)-NADHX + ADP = AMP + phosphate + NADH + H(+)</text>
        <dbReference type="Rhea" id="RHEA:32223"/>
        <dbReference type="ChEBI" id="CHEBI:15378"/>
        <dbReference type="ChEBI" id="CHEBI:43474"/>
        <dbReference type="ChEBI" id="CHEBI:57945"/>
        <dbReference type="ChEBI" id="CHEBI:64074"/>
        <dbReference type="ChEBI" id="CHEBI:456215"/>
        <dbReference type="ChEBI" id="CHEBI:456216"/>
        <dbReference type="EC" id="4.2.1.136"/>
    </reaction>
</comment>
<dbReference type="HAMAP" id="MF_01966">
    <property type="entry name" value="NADHX_epimerase"/>
    <property type="match status" value="1"/>
</dbReference>
<dbReference type="InterPro" id="IPR004443">
    <property type="entry name" value="YjeF_N_dom"/>
</dbReference>
<keyword evidence="9 18" id="KW-0630">Potassium</keyword>
<keyword evidence="13" id="KW-0511">Multifunctional enzyme</keyword>
<feature type="binding site" evidence="17">
    <location>
        <position position="336"/>
    </location>
    <ligand>
        <name>(6S)-NADPHX</name>
        <dbReference type="ChEBI" id="CHEBI:64076"/>
    </ligand>
</feature>
<organism evidence="22 23">
    <name type="scientific">Desmospora profundinema</name>
    <dbReference type="NCBI Taxonomy" id="1571184"/>
    <lineage>
        <taxon>Bacteria</taxon>
        <taxon>Bacillati</taxon>
        <taxon>Bacillota</taxon>
        <taxon>Bacilli</taxon>
        <taxon>Bacillales</taxon>
        <taxon>Thermoactinomycetaceae</taxon>
        <taxon>Desmospora</taxon>
    </lineage>
</organism>
<feature type="binding site" evidence="17">
    <location>
        <position position="451"/>
    </location>
    <ligand>
        <name>AMP</name>
        <dbReference type="ChEBI" id="CHEBI:456215"/>
    </ligand>
</feature>
<dbReference type="NCBIfam" id="TIGR00197">
    <property type="entry name" value="yjeF_nterm"/>
    <property type="match status" value="1"/>
</dbReference>
<evidence type="ECO:0000256" key="9">
    <source>
        <dbReference type="ARBA" id="ARBA00022958"/>
    </source>
</evidence>
<dbReference type="InterPro" id="IPR030677">
    <property type="entry name" value="Nnr"/>
</dbReference>
<feature type="binding site" evidence="18">
    <location>
        <position position="58"/>
    </location>
    <ligand>
        <name>K(+)</name>
        <dbReference type="ChEBI" id="CHEBI:29103"/>
    </ligand>
</feature>
<comment type="similarity">
    <text evidence="18">Belongs to the NnrE/AIBP family.</text>
</comment>
<dbReference type="PANTHER" id="PTHR12592:SF0">
    <property type="entry name" value="ATP-DEPENDENT (S)-NAD(P)H-HYDRATE DEHYDRATASE"/>
    <property type="match status" value="1"/>
</dbReference>
<evidence type="ECO:0000256" key="2">
    <source>
        <dbReference type="ARBA" id="ARBA00000909"/>
    </source>
</evidence>
<feature type="binding site" evidence="18">
    <location>
        <position position="128"/>
    </location>
    <ligand>
        <name>K(+)</name>
        <dbReference type="ChEBI" id="CHEBI:29103"/>
    </ligand>
</feature>
<comment type="caution">
    <text evidence="22">The sequence shown here is derived from an EMBL/GenBank/DDBJ whole genome shotgun (WGS) entry which is preliminary data.</text>
</comment>
<feature type="binding site" evidence="17">
    <location>
        <position position="452"/>
    </location>
    <ligand>
        <name>(6S)-NADPHX</name>
        <dbReference type="ChEBI" id="CHEBI:64076"/>
    </ligand>
</feature>
<feature type="binding site" evidence="18">
    <location>
        <begin position="57"/>
        <end position="61"/>
    </location>
    <ligand>
        <name>(6S)-NADPHX</name>
        <dbReference type="ChEBI" id="CHEBI:64076"/>
    </ligand>
</feature>
<dbReference type="PIRSF" id="PIRSF017184">
    <property type="entry name" value="Nnr"/>
    <property type="match status" value="1"/>
</dbReference>
<comment type="catalytic activity">
    <reaction evidence="16 17 19">
        <text>(6S)-NADPHX + ADP = AMP + phosphate + NADPH + H(+)</text>
        <dbReference type="Rhea" id="RHEA:32235"/>
        <dbReference type="ChEBI" id="CHEBI:15378"/>
        <dbReference type="ChEBI" id="CHEBI:43474"/>
        <dbReference type="ChEBI" id="CHEBI:57783"/>
        <dbReference type="ChEBI" id="CHEBI:64076"/>
        <dbReference type="ChEBI" id="CHEBI:456215"/>
        <dbReference type="ChEBI" id="CHEBI:456216"/>
        <dbReference type="EC" id="4.2.1.136"/>
    </reaction>
</comment>
<feature type="binding site" evidence="17">
    <location>
        <begin position="422"/>
        <end position="426"/>
    </location>
    <ligand>
        <name>AMP</name>
        <dbReference type="ChEBI" id="CHEBI:456215"/>
    </ligand>
</feature>
<evidence type="ECO:0000256" key="5">
    <source>
        <dbReference type="ARBA" id="ARBA00022723"/>
    </source>
</evidence>
<comment type="function">
    <text evidence="17">Catalyzes the dehydration of the S-form of NAD(P)HX at the expense of ADP, which is converted to AMP. Together with NAD(P)HX epimerase, which catalyzes the epimerization of the S- and R-forms, the enzyme allows the repair of both epimers of NAD(P)HX, a damaged form of NAD(P)H that is a result of enzymatic or heat-dependent hydration.</text>
</comment>
<dbReference type="PANTHER" id="PTHR12592">
    <property type="entry name" value="ATP-DEPENDENT (S)-NAD(P)H-HYDRATE DEHYDRATASE FAMILY MEMBER"/>
    <property type="match status" value="1"/>
</dbReference>